<organism evidence="9">
    <name type="scientific">Caulobacter sp. (strain K31)</name>
    <dbReference type="NCBI Taxonomy" id="366602"/>
    <lineage>
        <taxon>Bacteria</taxon>
        <taxon>Pseudomonadati</taxon>
        <taxon>Pseudomonadota</taxon>
        <taxon>Alphaproteobacteria</taxon>
        <taxon>Caulobacterales</taxon>
        <taxon>Caulobacteraceae</taxon>
        <taxon>Caulobacter</taxon>
    </lineage>
</organism>
<dbReference type="InterPro" id="IPR000620">
    <property type="entry name" value="EamA_dom"/>
</dbReference>
<sequence>MNVTLSRLAPNTQGAIWLLLSALTFVSMTTLVKHLSGDYPSHLQNFYRQTGSLIVAIPFMIRSPRQVLFVPRSTMPALFLRSLLATIGMILLLYTYEAMPMAEANALSFTRPLWVVLLATLFLREAIGPSRIAAVVIGFVGVVIIMRPWSAGIAVGWPHLAALISALCLAGTITGVKSLTRDLSASSILVWSSIMGELLSLPFALADWRWPSVGDLIPLFLIGLLSAANQVLFIKGMAVGEAAVLAPIDYARLVLSVIAGALVFNEWPDVFTYVGAGVIVVSTLYITIREIQSKRAKSLAIDAGQPDAATPLGLGVPGEADPPR</sequence>
<dbReference type="HOGENOM" id="CLU_032828_0_0_5"/>
<feature type="transmembrane region" description="Helical" evidence="7">
    <location>
        <begin position="15"/>
        <end position="34"/>
    </location>
</feature>
<proteinExistence type="inferred from homology"/>
<reference evidence="9" key="1">
    <citation type="submission" date="2008-01" db="EMBL/GenBank/DDBJ databases">
        <title>Complete sequence of chromosome of Caulobacter sp. K31.</title>
        <authorList>
            <consortium name="US DOE Joint Genome Institute"/>
            <person name="Copeland A."/>
            <person name="Lucas S."/>
            <person name="Lapidus A."/>
            <person name="Barry K."/>
            <person name="Glavina del Rio T."/>
            <person name="Dalin E."/>
            <person name="Tice H."/>
            <person name="Pitluck S."/>
            <person name="Bruce D."/>
            <person name="Goodwin L."/>
            <person name="Thompson L.S."/>
            <person name="Brettin T."/>
            <person name="Detter J.C."/>
            <person name="Han C."/>
            <person name="Schmutz J."/>
            <person name="Larimer F."/>
            <person name="Land M."/>
            <person name="Hauser L."/>
            <person name="Kyrpides N."/>
            <person name="Kim E."/>
            <person name="Stephens C."/>
            <person name="Richardson P."/>
        </authorList>
    </citation>
    <scope>NUCLEOTIDE SEQUENCE [LARGE SCALE GENOMIC DNA]</scope>
    <source>
        <strain evidence="9">K31</strain>
    </source>
</reference>
<protein>
    <recommendedName>
        <fullName evidence="8">EamA domain-containing protein</fullName>
    </recommendedName>
</protein>
<evidence type="ECO:0000256" key="7">
    <source>
        <dbReference type="SAM" id="Phobius"/>
    </source>
</evidence>
<evidence type="ECO:0000256" key="1">
    <source>
        <dbReference type="ARBA" id="ARBA00004141"/>
    </source>
</evidence>
<dbReference type="PANTHER" id="PTHR22911:SF6">
    <property type="entry name" value="SOLUTE CARRIER FAMILY 35 MEMBER G1"/>
    <property type="match status" value="1"/>
</dbReference>
<dbReference type="KEGG" id="cak:Caul_1899"/>
<feature type="region of interest" description="Disordered" evidence="6">
    <location>
        <begin position="305"/>
        <end position="324"/>
    </location>
</feature>
<evidence type="ECO:0000259" key="8">
    <source>
        <dbReference type="Pfam" id="PF00892"/>
    </source>
</evidence>
<dbReference type="EMBL" id="CP000927">
    <property type="protein sequence ID" value="ABZ71028.1"/>
    <property type="molecule type" value="Genomic_DNA"/>
</dbReference>
<keyword evidence="4 7" id="KW-1133">Transmembrane helix</keyword>
<keyword evidence="3 7" id="KW-0812">Transmembrane</keyword>
<dbReference type="eggNOG" id="COG0697">
    <property type="taxonomic scope" value="Bacteria"/>
</dbReference>
<feature type="transmembrane region" description="Helical" evidence="7">
    <location>
        <begin position="132"/>
        <end position="150"/>
    </location>
</feature>
<comment type="subcellular location">
    <subcellularLocation>
        <location evidence="1">Membrane</location>
        <topology evidence="1">Multi-pass membrane protein</topology>
    </subcellularLocation>
</comment>
<evidence type="ECO:0000256" key="4">
    <source>
        <dbReference type="ARBA" id="ARBA00022989"/>
    </source>
</evidence>
<evidence type="ECO:0000256" key="2">
    <source>
        <dbReference type="ARBA" id="ARBA00009853"/>
    </source>
</evidence>
<name>B0T5M0_CAUSK</name>
<dbReference type="InterPro" id="IPR037185">
    <property type="entry name" value="EmrE-like"/>
</dbReference>
<evidence type="ECO:0000256" key="6">
    <source>
        <dbReference type="SAM" id="MobiDB-lite"/>
    </source>
</evidence>
<comment type="similarity">
    <text evidence="2">Belongs to the drug/metabolite transporter (DMT) superfamily. 10 TMS drug/metabolite exporter (DME) (TC 2.A.7.3) family.</text>
</comment>
<feature type="transmembrane region" description="Helical" evidence="7">
    <location>
        <begin position="216"/>
        <end position="235"/>
    </location>
</feature>
<dbReference type="PANTHER" id="PTHR22911">
    <property type="entry name" value="ACYL-MALONYL CONDENSING ENZYME-RELATED"/>
    <property type="match status" value="1"/>
</dbReference>
<keyword evidence="5 7" id="KW-0472">Membrane</keyword>
<dbReference type="STRING" id="366602.Caul_1899"/>
<dbReference type="GO" id="GO:0016020">
    <property type="term" value="C:membrane"/>
    <property type="evidence" value="ECO:0007669"/>
    <property type="project" value="UniProtKB-SubCell"/>
</dbReference>
<feature type="transmembrane region" description="Helical" evidence="7">
    <location>
        <begin position="270"/>
        <end position="288"/>
    </location>
</feature>
<gene>
    <name evidence="9" type="ordered locus">Caul_1899</name>
</gene>
<dbReference type="SUPFAM" id="SSF103481">
    <property type="entry name" value="Multidrug resistance efflux transporter EmrE"/>
    <property type="match status" value="2"/>
</dbReference>
<feature type="transmembrane region" description="Helical" evidence="7">
    <location>
        <begin position="75"/>
        <end position="94"/>
    </location>
</feature>
<feature type="domain" description="EamA" evidence="8">
    <location>
        <begin position="14"/>
        <end position="146"/>
    </location>
</feature>
<evidence type="ECO:0000256" key="3">
    <source>
        <dbReference type="ARBA" id="ARBA00022692"/>
    </source>
</evidence>
<evidence type="ECO:0000256" key="5">
    <source>
        <dbReference type="ARBA" id="ARBA00023136"/>
    </source>
</evidence>
<feature type="transmembrane region" description="Helical" evidence="7">
    <location>
        <begin position="156"/>
        <end position="176"/>
    </location>
</feature>
<feature type="domain" description="EamA" evidence="8">
    <location>
        <begin position="158"/>
        <end position="287"/>
    </location>
</feature>
<dbReference type="AlphaFoldDB" id="B0T5M0"/>
<accession>B0T5M0</accession>
<feature type="transmembrane region" description="Helical" evidence="7">
    <location>
        <begin position="188"/>
        <end position="210"/>
    </location>
</feature>
<dbReference type="Pfam" id="PF00892">
    <property type="entry name" value="EamA"/>
    <property type="match status" value="2"/>
</dbReference>
<evidence type="ECO:0000313" key="9">
    <source>
        <dbReference type="EMBL" id="ABZ71028.1"/>
    </source>
</evidence>